<reference evidence="1 2" key="1">
    <citation type="submission" date="2011-09" db="EMBL/GenBank/DDBJ databases">
        <title>The draft genome of Methylobacterium extorquens DSM 13060.</title>
        <authorList>
            <consortium name="US DOE Joint Genome Institute (JGI-PGF)"/>
            <person name="Lucas S."/>
            <person name="Han J."/>
            <person name="Lapidus A."/>
            <person name="Cheng J.-F."/>
            <person name="Goodwin L."/>
            <person name="Pitluck S."/>
            <person name="Peters L."/>
            <person name="Land M.L."/>
            <person name="Hauser L."/>
            <person name="Koskimaki J."/>
            <person name="Halonen O."/>
            <person name="Pirttila A."/>
            <person name="Frank C."/>
            <person name="Woyke T.J."/>
        </authorList>
    </citation>
    <scope>NUCLEOTIDE SEQUENCE [LARGE SCALE GENOMIC DNA]</scope>
    <source>
        <strain evidence="1 2">DSM 13060</strain>
    </source>
</reference>
<dbReference type="EMBL" id="AGJK01000139">
    <property type="protein sequence ID" value="EHP90982.1"/>
    <property type="molecule type" value="Genomic_DNA"/>
</dbReference>
<comment type="caution">
    <text evidence="1">The sequence shown here is derived from an EMBL/GenBank/DDBJ whole genome shotgun (WGS) entry which is preliminary data.</text>
</comment>
<protein>
    <submittedName>
        <fullName evidence="1">Uncharacterized protein</fullName>
    </submittedName>
</protein>
<evidence type="ECO:0000313" key="2">
    <source>
        <dbReference type="Proteomes" id="UP000004382"/>
    </source>
</evidence>
<feature type="non-terminal residue" evidence="1">
    <location>
        <position position="38"/>
    </location>
</feature>
<dbReference type="AlphaFoldDB" id="H1KNA5"/>
<accession>H1KNA5</accession>
<evidence type="ECO:0000313" key="1">
    <source>
        <dbReference type="EMBL" id="EHP90982.1"/>
    </source>
</evidence>
<proteinExistence type="predicted"/>
<gene>
    <name evidence="1" type="ORF">MetexDRAFT_4118</name>
</gene>
<dbReference type="Proteomes" id="UP000004382">
    <property type="component" value="Unassembled WGS sequence"/>
</dbReference>
<sequence length="38" mass="3300">MEAAAARIGSELAGQAAATAAAVGTGAAAGLLLSGAAS</sequence>
<name>H1KNA5_METEX</name>
<organism evidence="1 2">
    <name type="scientific">Methylorubrum extorquens DSM 13060</name>
    <dbReference type="NCBI Taxonomy" id="882800"/>
    <lineage>
        <taxon>Bacteria</taxon>
        <taxon>Pseudomonadati</taxon>
        <taxon>Pseudomonadota</taxon>
        <taxon>Alphaproteobacteria</taxon>
        <taxon>Hyphomicrobiales</taxon>
        <taxon>Methylobacteriaceae</taxon>
        <taxon>Methylorubrum</taxon>
    </lineage>
</organism>